<dbReference type="SUPFAM" id="SSF56176">
    <property type="entry name" value="FAD-binding/transporter-associated domain-like"/>
    <property type="match status" value="1"/>
</dbReference>
<feature type="domain" description="FAD-binding PCMH-type" evidence="3">
    <location>
        <begin position="64"/>
        <end position="252"/>
    </location>
</feature>
<dbReference type="Gene3D" id="3.40.462.10">
    <property type="entry name" value="FAD-linked oxidases, C-terminal domain"/>
    <property type="match status" value="1"/>
</dbReference>
<dbReference type="InterPro" id="IPR016166">
    <property type="entry name" value="FAD-bd_PCMH"/>
</dbReference>
<evidence type="ECO:0000259" key="3">
    <source>
        <dbReference type="PROSITE" id="PS51387"/>
    </source>
</evidence>
<keyword evidence="1" id="KW-0285">Flavoprotein</keyword>
<name>A0ABX0P1A1_9BURK</name>
<dbReference type="PANTHER" id="PTHR11748">
    <property type="entry name" value="D-LACTATE DEHYDROGENASE"/>
    <property type="match status" value="1"/>
</dbReference>
<gene>
    <name evidence="4" type="ORF">F2P45_26730</name>
</gene>
<dbReference type="Proteomes" id="UP000609726">
    <property type="component" value="Unassembled WGS sequence"/>
</dbReference>
<dbReference type="InterPro" id="IPR006094">
    <property type="entry name" value="Oxid_FAD_bind_N"/>
</dbReference>
<reference evidence="4 5" key="1">
    <citation type="submission" date="2019-10" db="EMBL/GenBank/DDBJ databases">
        <title>Taxonomy of Antarctic Massilia spp.: description of Massilia rubra sp. nov., Massilia aquatica sp. nov., Massilia mucilaginosa sp. nov., Massilia frigida sp. nov. isolated from streams, lakes and regoliths.</title>
        <authorList>
            <person name="Holochova P."/>
            <person name="Sedlacek I."/>
            <person name="Kralova S."/>
            <person name="Maslanova I."/>
            <person name="Busse H.-J."/>
            <person name="Stankova E."/>
            <person name="Vrbovska V."/>
            <person name="Kovarovic V."/>
            <person name="Bartak M."/>
            <person name="Svec P."/>
            <person name="Pantucek R."/>
        </authorList>
    </citation>
    <scope>NUCLEOTIDE SEQUENCE [LARGE SCALE GENOMIC DNA]</scope>
    <source>
        <strain evidence="4 5">CCM 8733</strain>
    </source>
</reference>
<dbReference type="Pfam" id="PF01565">
    <property type="entry name" value="FAD_binding_4"/>
    <property type="match status" value="1"/>
</dbReference>
<evidence type="ECO:0000256" key="2">
    <source>
        <dbReference type="ARBA" id="ARBA00022827"/>
    </source>
</evidence>
<keyword evidence="5" id="KW-1185">Reference proteome</keyword>
<accession>A0ABX0P1A1</accession>
<evidence type="ECO:0000313" key="5">
    <source>
        <dbReference type="Proteomes" id="UP000609726"/>
    </source>
</evidence>
<dbReference type="SUPFAM" id="SSF55103">
    <property type="entry name" value="FAD-linked oxidases, C-terminal domain"/>
    <property type="match status" value="1"/>
</dbReference>
<dbReference type="PANTHER" id="PTHR11748:SF114">
    <property type="entry name" value="ARYL-ALCOHOL OXIDASE VANILLYL-ALCOHOL OXIDASE (AFU_ORTHOLOGUE AFUA_3G09500)-RELATED"/>
    <property type="match status" value="1"/>
</dbReference>
<keyword evidence="2" id="KW-0274">FAD</keyword>
<dbReference type="InterPro" id="IPR016169">
    <property type="entry name" value="FAD-bd_PCMH_sub2"/>
</dbReference>
<sequence length="528" mass="56549">MLAMPSPKCSPAGKHMLHHFSCSGAPARRDDLDAALAAWEAVVGPLRVSVALDVIAAAGMATLHAPGRIDVTIAPGSVDELRACLAIATRYVVPVYPVSGGKNWGLGSKLPPRGRCVLVELWRLNEIIDFDEELAVITIQPGVTFRQISVFLAERKSTLFLPVIGGSPDASVIGNAVERGSGIGPSGERANAIGGLEILTPQGHILRTGFSRFPHARTARLSQHGVGPSLDGLFLQSNLGVVTQLSVWLTPRPAILSLYQGQALDAHWLGMAVDALRPLVLNDALGPCAITFWNTVKLLARQSQYSPLHAITDPSWFVSAALYSSSMSAAAAATSAIRTCLDGVLDGAAVRCVDPVAMTEHEAMFVGVPNSGNVGSTYWRKQMAVPPEPDPDRDRCGLIWLCPTLPFLGRDCVAAIGMIESTFAKYRFEANIGFNVFNARTLDFFVVIAYDRDIAGDDERAMACHDELMGKLIARGYLPSRLGIHSMTSLPDTNDDSDAFIDAIKKIADPANILSLGRYTTRDSSRPG</sequence>
<dbReference type="InterPro" id="IPR016170">
    <property type="entry name" value="Cytok_DH_C_sf"/>
</dbReference>
<dbReference type="InterPro" id="IPR016167">
    <property type="entry name" value="FAD-bd_PCMH_sub1"/>
</dbReference>
<comment type="caution">
    <text evidence="4">The sequence shown here is derived from an EMBL/GenBank/DDBJ whole genome shotgun (WGS) entry which is preliminary data.</text>
</comment>
<dbReference type="PROSITE" id="PS51387">
    <property type="entry name" value="FAD_PCMH"/>
    <property type="match status" value="1"/>
</dbReference>
<dbReference type="InterPro" id="IPR016164">
    <property type="entry name" value="FAD-linked_Oxase-like_C"/>
</dbReference>
<protein>
    <submittedName>
        <fullName evidence="4">FAD-binding protein</fullName>
    </submittedName>
</protein>
<dbReference type="EMBL" id="WHJH01000048">
    <property type="protein sequence ID" value="NHZ92576.1"/>
    <property type="molecule type" value="Genomic_DNA"/>
</dbReference>
<dbReference type="Gene3D" id="3.30.43.10">
    <property type="entry name" value="Uridine Diphospho-n-acetylenolpyruvylglucosamine Reductase, domain 2"/>
    <property type="match status" value="1"/>
</dbReference>
<evidence type="ECO:0000313" key="4">
    <source>
        <dbReference type="EMBL" id="NHZ92576.1"/>
    </source>
</evidence>
<evidence type="ECO:0000256" key="1">
    <source>
        <dbReference type="ARBA" id="ARBA00022630"/>
    </source>
</evidence>
<dbReference type="Gene3D" id="3.30.465.10">
    <property type="match status" value="1"/>
</dbReference>
<organism evidence="4 5">
    <name type="scientific">Massilia mucilaginosa</name>
    <dbReference type="NCBI Taxonomy" id="2609282"/>
    <lineage>
        <taxon>Bacteria</taxon>
        <taxon>Pseudomonadati</taxon>
        <taxon>Pseudomonadota</taxon>
        <taxon>Betaproteobacteria</taxon>
        <taxon>Burkholderiales</taxon>
        <taxon>Oxalobacteraceae</taxon>
        <taxon>Telluria group</taxon>
        <taxon>Massilia</taxon>
    </lineage>
</organism>
<dbReference type="InterPro" id="IPR036318">
    <property type="entry name" value="FAD-bd_PCMH-like_sf"/>
</dbReference>
<proteinExistence type="predicted"/>